<gene>
    <name evidence="2" type="ORF">TTHERM_00243880</name>
</gene>
<name>Q246B1_TETTS</name>
<organism evidence="2 3">
    <name type="scientific">Tetrahymena thermophila (strain SB210)</name>
    <dbReference type="NCBI Taxonomy" id="312017"/>
    <lineage>
        <taxon>Eukaryota</taxon>
        <taxon>Sar</taxon>
        <taxon>Alveolata</taxon>
        <taxon>Ciliophora</taxon>
        <taxon>Intramacronucleata</taxon>
        <taxon>Oligohymenophorea</taxon>
        <taxon>Hymenostomatida</taxon>
        <taxon>Tetrahymenina</taxon>
        <taxon>Tetrahymenidae</taxon>
        <taxon>Tetrahymena</taxon>
    </lineage>
</organism>
<dbReference type="EMBL" id="GG662474">
    <property type="protein sequence ID" value="EAS03472.2"/>
    <property type="molecule type" value="Genomic_DNA"/>
</dbReference>
<feature type="transmembrane region" description="Helical" evidence="1">
    <location>
        <begin position="211"/>
        <end position="231"/>
    </location>
</feature>
<accession>Q246B1</accession>
<evidence type="ECO:0000256" key="1">
    <source>
        <dbReference type="SAM" id="Phobius"/>
    </source>
</evidence>
<dbReference type="Proteomes" id="UP000009168">
    <property type="component" value="Unassembled WGS sequence"/>
</dbReference>
<keyword evidence="3" id="KW-1185">Reference proteome</keyword>
<keyword evidence="1" id="KW-0472">Membrane</keyword>
<feature type="transmembrane region" description="Helical" evidence="1">
    <location>
        <begin position="174"/>
        <end position="199"/>
    </location>
</feature>
<feature type="transmembrane region" description="Helical" evidence="1">
    <location>
        <begin position="355"/>
        <end position="379"/>
    </location>
</feature>
<keyword evidence="1" id="KW-1133">Transmembrane helix</keyword>
<evidence type="ECO:0000313" key="2">
    <source>
        <dbReference type="EMBL" id="EAS03472.2"/>
    </source>
</evidence>
<evidence type="ECO:0000313" key="3">
    <source>
        <dbReference type="Proteomes" id="UP000009168"/>
    </source>
</evidence>
<dbReference type="HOGENOM" id="CLU_030474_0_0_1"/>
<dbReference type="RefSeq" id="XP_001023717.2">
    <property type="nucleotide sequence ID" value="XM_001023717.2"/>
</dbReference>
<feature type="transmembrane region" description="Helical" evidence="1">
    <location>
        <begin position="98"/>
        <end position="118"/>
    </location>
</feature>
<dbReference type="AlphaFoldDB" id="Q246B1"/>
<sequence>MRAVDIQNQNGFIEQLKRATSIKENIYQLVYFHMPFDSRAVQLDYNQAIEFQRKPIFPAVSTFYTLLSVKKNILPPQKHITIMIENFNKYLIPNFKHFYILLFILTLKLGSILLYIYLKQGLKQLDKCLEIMIQGKRLQKLDITSPVNFETWEVARKFILSYKKEYLEVLEMSYFAFIFYYFFVIIICLSAYFDLYWLIPKESHLLKPASVIINTFNFIFLNVIFILRLNVGTDYNYQFEQLNSHISFLQVMMSNLNAMYPQFFLQDQMSKNKEDRYSAYSLIVKRIKQLSTNIIETKSFYYNKVYSTEEKHELRRQIIQNIKVTLKKTKESILLDQAKYSYKFANMMEINKNDFIFTLFIGIASALPKILPILILFYLK</sequence>
<protein>
    <submittedName>
        <fullName evidence="2">Transmembrane protein, putative</fullName>
    </submittedName>
</protein>
<reference evidence="3" key="1">
    <citation type="journal article" date="2006" name="PLoS Biol.">
        <title>Macronuclear genome sequence of the ciliate Tetrahymena thermophila, a model eukaryote.</title>
        <authorList>
            <person name="Eisen J.A."/>
            <person name="Coyne R.S."/>
            <person name="Wu M."/>
            <person name="Wu D."/>
            <person name="Thiagarajan M."/>
            <person name="Wortman J.R."/>
            <person name="Badger J.H."/>
            <person name="Ren Q."/>
            <person name="Amedeo P."/>
            <person name="Jones K.M."/>
            <person name="Tallon L.J."/>
            <person name="Delcher A.L."/>
            <person name="Salzberg S.L."/>
            <person name="Silva J.C."/>
            <person name="Haas B.J."/>
            <person name="Majoros W.H."/>
            <person name="Farzad M."/>
            <person name="Carlton J.M."/>
            <person name="Smith R.K. Jr."/>
            <person name="Garg J."/>
            <person name="Pearlman R.E."/>
            <person name="Karrer K.M."/>
            <person name="Sun L."/>
            <person name="Manning G."/>
            <person name="Elde N.C."/>
            <person name="Turkewitz A.P."/>
            <person name="Asai D.J."/>
            <person name="Wilkes D.E."/>
            <person name="Wang Y."/>
            <person name="Cai H."/>
            <person name="Collins K."/>
            <person name="Stewart B.A."/>
            <person name="Lee S.R."/>
            <person name="Wilamowska K."/>
            <person name="Weinberg Z."/>
            <person name="Ruzzo W.L."/>
            <person name="Wloga D."/>
            <person name="Gaertig J."/>
            <person name="Frankel J."/>
            <person name="Tsao C.-C."/>
            <person name="Gorovsky M.A."/>
            <person name="Keeling P.J."/>
            <person name="Waller R.F."/>
            <person name="Patron N.J."/>
            <person name="Cherry J.M."/>
            <person name="Stover N.A."/>
            <person name="Krieger C.J."/>
            <person name="del Toro C."/>
            <person name="Ryder H.F."/>
            <person name="Williamson S.C."/>
            <person name="Barbeau R.A."/>
            <person name="Hamilton E.P."/>
            <person name="Orias E."/>
        </authorList>
    </citation>
    <scope>NUCLEOTIDE SEQUENCE [LARGE SCALE GENOMIC DNA]</scope>
    <source>
        <strain evidence="3">SB210</strain>
    </source>
</reference>
<keyword evidence="1 2" id="KW-0812">Transmembrane</keyword>
<dbReference type="GeneID" id="7837385"/>
<dbReference type="KEGG" id="tet:TTHERM_00243880"/>
<dbReference type="InParanoid" id="Q246B1"/>
<proteinExistence type="predicted"/>